<dbReference type="PANTHER" id="PTHR30474:SF2">
    <property type="entry name" value="PEPTIDOGLYCAN GLYCOSYLTRANSFERASE FTSW-RELATED"/>
    <property type="match status" value="1"/>
</dbReference>
<dbReference type="PANTHER" id="PTHR30474">
    <property type="entry name" value="CELL CYCLE PROTEIN"/>
    <property type="match status" value="1"/>
</dbReference>
<dbReference type="GO" id="GO:0008955">
    <property type="term" value="F:peptidoglycan glycosyltransferase activity"/>
    <property type="evidence" value="ECO:0007669"/>
    <property type="project" value="UniProtKB-EC"/>
</dbReference>
<feature type="transmembrane region" description="Helical" evidence="21">
    <location>
        <begin position="138"/>
        <end position="157"/>
    </location>
</feature>
<dbReference type="GO" id="GO:0015648">
    <property type="term" value="F:lipid-linked peptidoglycan transporter activity"/>
    <property type="evidence" value="ECO:0007669"/>
    <property type="project" value="TreeGrafter"/>
</dbReference>
<feature type="transmembrane region" description="Helical" evidence="21">
    <location>
        <begin position="42"/>
        <end position="61"/>
    </location>
</feature>
<evidence type="ECO:0000256" key="2">
    <source>
        <dbReference type="ARBA" id="ARBA00004752"/>
    </source>
</evidence>
<sequence>MSVIDPTLLILLAVIIVFGLIMLSSASAILSYKNNQGDSYYYLKHQIIFGVLIGGLAFYIMSKIDYHYWRRHAFWIVVGTIILLLAVFIPGLGSEFLGAKRWIDIGGFVFQPSEVVKLSFLIYLSAWLEKKGKEVADLHYGLISFLVMLGFLVLFIAVAQKDLGTTMVIAVISVVVYFIAGAPWKHLGLLMLGGVVSFLGLVKIAAHRVDRLTTFFNPQADLQGIGYHVYQALIAIGSGGFFGVGLGHSMQKKLSYLPAVMTDSIFAVIAEELGFLFSIFLVILFFGLVWRILLIAKKAPDQFGRLLAVGIATWIGFQAFVNIGAMLALLPLTGIPLPFISYGSSSMIMLLAAMGLVANISKKI</sequence>
<evidence type="ECO:0000313" key="22">
    <source>
        <dbReference type="EMBL" id="OGY88401.1"/>
    </source>
</evidence>
<keyword evidence="11 21" id="KW-0472">Membrane</keyword>
<keyword evidence="13" id="KW-0961">Cell wall biogenesis/degradation</keyword>
<feature type="transmembrane region" description="Helical" evidence="21">
    <location>
        <begin position="7"/>
        <end position="30"/>
    </location>
</feature>
<dbReference type="GO" id="GO:0008360">
    <property type="term" value="P:regulation of cell shape"/>
    <property type="evidence" value="ECO:0007669"/>
    <property type="project" value="UniProtKB-KW"/>
</dbReference>
<comment type="similarity">
    <text evidence="16">Belongs to the SEDS family. FtsW subfamily.</text>
</comment>
<evidence type="ECO:0000256" key="5">
    <source>
        <dbReference type="ARBA" id="ARBA00022676"/>
    </source>
</evidence>
<keyword evidence="8" id="KW-0133">Cell shape</keyword>
<evidence type="ECO:0000313" key="23">
    <source>
        <dbReference type="Proteomes" id="UP000176420"/>
    </source>
</evidence>
<evidence type="ECO:0000256" key="20">
    <source>
        <dbReference type="ARBA" id="ARBA00049902"/>
    </source>
</evidence>
<feature type="transmembrane region" description="Helical" evidence="21">
    <location>
        <begin position="306"/>
        <end position="333"/>
    </location>
</feature>
<feature type="transmembrane region" description="Helical" evidence="21">
    <location>
        <begin position="73"/>
        <end position="93"/>
    </location>
</feature>
<evidence type="ECO:0000256" key="16">
    <source>
        <dbReference type="ARBA" id="ARBA00038053"/>
    </source>
</evidence>
<feature type="transmembrane region" description="Helical" evidence="21">
    <location>
        <begin position="339"/>
        <end position="360"/>
    </location>
</feature>
<protein>
    <recommendedName>
        <fullName evidence="17">Probable peptidoglycan glycosyltransferase FtsW</fullName>
        <ecNumber evidence="19">2.4.99.28</ecNumber>
    </recommendedName>
    <alternativeName>
        <fullName evidence="18">Cell division protein FtsW</fullName>
    </alternativeName>
    <alternativeName>
        <fullName evidence="15">Cell wall polymerase</fullName>
    </alternativeName>
    <alternativeName>
        <fullName evidence="14">Peptidoglycan polymerase</fullName>
    </alternativeName>
</protein>
<name>A0A1G2BGU1_9BACT</name>
<dbReference type="InterPro" id="IPR001182">
    <property type="entry name" value="FtsW/RodA"/>
</dbReference>
<dbReference type="GO" id="GO:0071555">
    <property type="term" value="P:cell wall organization"/>
    <property type="evidence" value="ECO:0007669"/>
    <property type="project" value="UniProtKB-KW"/>
</dbReference>
<dbReference type="InterPro" id="IPR013437">
    <property type="entry name" value="FtsW"/>
</dbReference>
<dbReference type="EMBL" id="MHKI01000001">
    <property type="protein sequence ID" value="OGY88401.1"/>
    <property type="molecule type" value="Genomic_DNA"/>
</dbReference>
<keyword evidence="3" id="KW-1003">Cell membrane</keyword>
<evidence type="ECO:0000256" key="6">
    <source>
        <dbReference type="ARBA" id="ARBA00022679"/>
    </source>
</evidence>
<reference evidence="22 23" key="1">
    <citation type="journal article" date="2016" name="Nat. Commun.">
        <title>Thousands of microbial genomes shed light on interconnected biogeochemical processes in an aquifer system.</title>
        <authorList>
            <person name="Anantharaman K."/>
            <person name="Brown C.T."/>
            <person name="Hug L.A."/>
            <person name="Sharon I."/>
            <person name="Castelle C.J."/>
            <person name="Probst A.J."/>
            <person name="Thomas B.C."/>
            <person name="Singh A."/>
            <person name="Wilkins M.J."/>
            <person name="Karaoz U."/>
            <person name="Brodie E.L."/>
            <person name="Williams K.H."/>
            <person name="Hubbard S.S."/>
            <person name="Banfield J.F."/>
        </authorList>
    </citation>
    <scope>NUCLEOTIDE SEQUENCE [LARGE SCALE GENOMIC DNA]</scope>
</reference>
<feature type="transmembrane region" description="Helical" evidence="21">
    <location>
        <begin position="163"/>
        <end position="180"/>
    </location>
</feature>
<dbReference type="GO" id="GO:0009252">
    <property type="term" value="P:peptidoglycan biosynthetic process"/>
    <property type="evidence" value="ECO:0007669"/>
    <property type="project" value="UniProtKB-KW"/>
</dbReference>
<evidence type="ECO:0000256" key="1">
    <source>
        <dbReference type="ARBA" id="ARBA00004651"/>
    </source>
</evidence>
<feature type="transmembrane region" description="Helical" evidence="21">
    <location>
        <begin position="254"/>
        <end position="270"/>
    </location>
</feature>
<evidence type="ECO:0000256" key="8">
    <source>
        <dbReference type="ARBA" id="ARBA00022960"/>
    </source>
</evidence>
<comment type="subcellular location">
    <subcellularLocation>
        <location evidence="1">Cell membrane</location>
        <topology evidence="1">Multi-pass membrane protein</topology>
    </subcellularLocation>
</comment>
<dbReference type="AlphaFoldDB" id="A0A1G2BGU1"/>
<dbReference type="NCBIfam" id="TIGR02614">
    <property type="entry name" value="ftsW"/>
    <property type="match status" value="1"/>
</dbReference>
<evidence type="ECO:0000256" key="21">
    <source>
        <dbReference type="SAM" id="Phobius"/>
    </source>
</evidence>
<comment type="caution">
    <text evidence="22">The sequence shown here is derived from an EMBL/GenBank/DDBJ whole genome shotgun (WGS) entry which is preliminary data.</text>
</comment>
<evidence type="ECO:0000256" key="19">
    <source>
        <dbReference type="ARBA" id="ARBA00044770"/>
    </source>
</evidence>
<evidence type="ECO:0000256" key="17">
    <source>
        <dbReference type="ARBA" id="ARBA00041185"/>
    </source>
</evidence>
<dbReference type="EC" id="2.4.99.28" evidence="19"/>
<evidence type="ECO:0000256" key="11">
    <source>
        <dbReference type="ARBA" id="ARBA00023136"/>
    </source>
</evidence>
<organism evidence="22 23">
    <name type="scientific">Candidatus Kerfeldbacteria bacterium RIFOXYB2_FULL_38_14</name>
    <dbReference type="NCBI Taxonomy" id="1798547"/>
    <lineage>
        <taxon>Bacteria</taxon>
        <taxon>Candidatus Kerfeldiibacteriota</taxon>
    </lineage>
</organism>
<evidence type="ECO:0000256" key="18">
    <source>
        <dbReference type="ARBA" id="ARBA00041418"/>
    </source>
</evidence>
<evidence type="ECO:0000256" key="4">
    <source>
        <dbReference type="ARBA" id="ARBA00022618"/>
    </source>
</evidence>
<evidence type="ECO:0000256" key="10">
    <source>
        <dbReference type="ARBA" id="ARBA00022989"/>
    </source>
</evidence>
<keyword evidence="6" id="KW-0808">Transferase</keyword>
<evidence type="ECO:0000256" key="3">
    <source>
        <dbReference type="ARBA" id="ARBA00022475"/>
    </source>
</evidence>
<keyword evidence="12" id="KW-0131">Cell cycle</keyword>
<keyword evidence="10 21" id="KW-1133">Transmembrane helix</keyword>
<evidence type="ECO:0000256" key="9">
    <source>
        <dbReference type="ARBA" id="ARBA00022984"/>
    </source>
</evidence>
<keyword evidence="9" id="KW-0573">Peptidoglycan synthesis</keyword>
<accession>A0A1G2BGU1</accession>
<feature type="transmembrane region" description="Helical" evidence="21">
    <location>
        <begin position="105"/>
        <end position="126"/>
    </location>
</feature>
<evidence type="ECO:0000256" key="7">
    <source>
        <dbReference type="ARBA" id="ARBA00022692"/>
    </source>
</evidence>
<keyword evidence="5" id="KW-0328">Glycosyltransferase</keyword>
<dbReference type="GO" id="GO:0051301">
    <property type="term" value="P:cell division"/>
    <property type="evidence" value="ECO:0007669"/>
    <property type="project" value="UniProtKB-KW"/>
</dbReference>
<feature type="transmembrane region" description="Helical" evidence="21">
    <location>
        <begin position="225"/>
        <end position="247"/>
    </location>
</feature>
<evidence type="ECO:0000256" key="15">
    <source>
        <dbReference type="ARBA" id="ARBA00033270"/>
    </source>
</evidence>
<keyword evidence="4 22" id="KW-0132">Cell division</keyword>
<dbReference type="GO" id="GO:0005886">
    <property type="term" value="C:plasma membrane"/>
    <property type="evidence" value="ECO:0007669"/>
    <property type="project" value="UniProtKB-SubCell"/>
</dbReference>
<evidence type="ECO:0000256" key="13">
    <source>
        <dbReference type="ARBA" id="ARBA00023316"/>
    </source>
</evidence>
<gene>
    <name evidence="22" type="ORF">A2319_05105</name>
</gene>
<evidence type="ECO:0000256" key="14">
    <source>
        <dbReference type="ARBA" id="ARBA00032370"/>
    </source>
</evidence>
<feature type="transmembrane region" description="Helical" evidence="21">
    <location>
        <begin position="276"/>
        <end position="294"/>
    </location>
</feature>
<dbReference type="Proteomes" id="UP000176420">
    <property type="component" value="Unassembled WGS sequence"/>
</dbReference>
<feature type="transmembrane region" description="Helical" evidence="21">
    <location>
        <begin position="187"/>
        <end position="205"/>
    </location>
</feature>
<keyword evidence="7 21" id="KW-0812">Transmembrane</keyword>
<dbReference type="GO" id="GO:0032153">
    <property type="term" value="C:cell division site"/>
    <property type="evidence" value="ECO:0007669"/>
    <property type="project" value="TreeGrafter"/>
</dbReference>
<proteinExistence type="inferred from homology"/>
<comment type="pathway">
    <text evidence="2">Cell wall biogenesis; peptidoglycan biosynthesis.</text>
</comment>
<dbReference type="Pfam" id="PF01098">
    <property type="entry name" value="FTSW_RODA_SPOVE"/>
    <property type="match status" value="1"/>
</dbReference>
<comment type="catalytic activity">
    <reaction evidence="20">
        <text>[GlcNAc-(1-&gt;4)-Mur2Ac(oyl-L-Ala-gamma-D-Glu-L-Lys-D-Ala-D-Ala)](n)-di-trans,octa-cis-undecaprenyl diphosphate + beta-D-GlcNAc-(1-&gt;4)-Mur2Ac(oyl-L-Ala-gamma-D-Glu-L-Lys-D-Ala-D-Ala)-di-trans,octa-cis-undecaprenyl diphosphate = [GlcNAc-(1-&gt;4)-Mur2Ac(oyl-L-Ala-gamma-D-Glu-L-Lys-D-Ala-D-Ala)](n+1)-di-trans,octa-cis-undecaprenyl diphosphate + di-trans,octa-cis-undecaprenyl diphosphate + H(+)</text>
        <dbReference type="Rhea" id="RHEA:23708"/>
        <dbReference type="Rhea" id="RHEA-COMP:9602"/>
        <dbReference type="Rhea" id="RHEA-COMP:9603"/>
        <dbReference type="ChEBI" id="CHEBI:15378"/>
        <dbReference type="ChEBI" id="CHEBI:58405"/>
        <dbReference type="ChEBI" id="CHEBI:60033"/>
        <dbReference type="ChEBI" id="CHEBI:78435"/>
        <dbReference type="EC" id="2.4.99.28"/>
    </reaction>
</comment>
<evidence type="ECO:0000256" key="12">
    <source>
        <dbReference type="ARBA" id="ARBA00023306"/>
    </source>
</evidence>